<evidence type="ECO:0000313" key="5">
    <source>
        <dbReference type="Proteomes" id="UP000298327"/>
    </source>
</evidence>
<feature type="transmembrane region" description="Helical" evidence="2">
    <location>
        <begin position="139"/>
        <end position="160"/>
    </location>
</feature>
<evidence type="ECO:0000259" key="3">
    <source>
        <dbReference type="Pfam" id="PF20151"/>
    </source>
</evidence>
<comment type="caution">
    <text evidence="4">The sequence shown here is derived from an EMBL/GenBank/DDBJ whole genome shotgun (WGS) entry which is preliminary data.</text>
</comment>
<feature type="compositionally biased region" description="Polar residues" evidence="1">
    <location>
        <begin position="346"/>
        <end position="363"/>
    </location>
</feature>
<feature type="region of interest" description="Disordered" evidence="1">
    <location>
        <begin position="313"/>
        <end position="363"/>
    </location>
</feature>
<evidence type="ECO:0000256" key="1">
    <source>
        <dbReference type="SAM" id="MobiDB-lite"/>
    </source>
</evidence>
<keyword evidence="2" id="KW-0472">Membrane</keyword>
<gene>
    <name evidence="4" type="ORF">EVG20_g4004</name>
</gene>
<keyword evidence="5" id="KW-1185">Reference proteome</keyword>
<evidence type="ECO:0000313" key="4">
    <source>
        <dbReference type="EMBL" id="TFY67264.1"/>
    </source>
</evidence>
<proteinExistence type="predicted"/>
<reference evidence="4 5" key="1">
    <citation type="submission" date="2019-02" db="EMBL/GenBank/DDBJ databases">
        <title>Genome sequencing of the rare red list fungi Dentipellis fragilis.</title>
        <authorList>
            <person name="Buettner E."/>
            <person name="Kellner H."/>
        </authorList>
    </citation>
    <scope>NUCLEOTIDE SEQUENCE [LARGE SCALE GENOMIC DNA]</scope>
    <source>
        <strain evidence="4 5">DSM 105465</strain>
    </source>
</reference>
<dbReference type="Pfam" id="PF20151">
    <property type="entry name" value="DUF6533"/>
    <property type="match status" value="1"/>
</dbReference>
<dbReference type="Proteomes" id="UP000298327">
    <property type="component" value="Unassembled WGS sequence"/>
</dbReference>
<organism evidence="4 5">
    <name type="scientific">Dentipellis fragilis</name>
    <dbReference type="NCBI Taxonomy" id="205917"/>
    <lineage>
        <taxon>Eukaryota</taxon>
        <taxon>Fungi</taxon>
        <taxon>Dikarya</taxon>
        <taxon>Basidiomycota</taxon>
        <taxon>Agaricomycotina</taxon>
        <taxon>Agaricomycetes</taxon>
        <taxon>Russulales</taxon>
        <taxon>Hericiaceae</taxon>
        <taxon>Dentipellis</taxon>
    </lineage>
</organism>
<name>A0A4Y9YY10_9AGAM</name>
<dbReference type="AlphaFoldDB" id="A0A4Y9YY10"/>
<feature type="transmembrane region" description="Helical" evidence="2">
    <location>
        <begin position="181"/>
        <end position="200"/>
    </location>
</feature>
<protein>
    <recommendedName>
        <fullName evidence="3">DUF6533 domain-containing protein</fullName>
    </recommendedName>
</protein>
<evidence type="ECO:0000256" key="2">
    <source>
        <dbReference type="SAM" id="Phobius"/>
    </source>
</evidence>
<feature type="domain" description="DUF6533" evidence="3">
    <location>
        <begin position="25"/>
        <end position="68"/>
    </location>
</feature>
<keyword evidence="2" id="KW-0812">Transmembrane</keyword>
<feature type="transmembrane region" description="Helical" evidence="2">
    <location>
        <begin position="21"/>
        <end position="39"/>
    </location>
</feature>
<accession>A0A4Y9YY10</accession>
<dbReference type="InterPro" id="IPR045340">
    <property type="entry name" value="DUF6533"/>
</dbReference>
<feature type="transmembrane region" description="Helical" evidence="2">
    <location>
        <begin position="206"/>
        <end position="227"/>
    </location>
</feature>
<dbReference type="OrthoDB" id="3251775at2759"/>
<keyword evidence="2" id="KW-1133">Transmembrane helix</keyword>
<feature type="transmembrane region" description="Helical" evidence="2">
    <location>
        <begin position="59"/>
        <end position="79"/>
    </location>
</feature>
<dbReference type="EMBL" id="SEOQ01000195">
    <property type="protein sequence ID" value="TFY67264.1"/>
    <property type="molecule type" value="Genomic_DNA"/>
</dbReference>
<sequence length="389" mass="43195">MTSVLGPEVERELISAIQSTYATRYLSAIGLVALIYDHILTLPDEIRLIWKAPRSFAKWAFLANRYIVALCLILVANELCGFNMFEFSTQIIVRTAIIGFVLTTMSTVGTMIGAVIVLAPSVQWNPVVQTCVVTTTTSWYIAVWIPPMVYELLIFGLSAYSSLSRPRSGNAKMANILHEDGLLFFLALLILRLLNIGFAAKGDPSRIFMVSYFVWSLFTITLSRCLLSIRASEVALARSPNAPEDPCVGLFSMTGRASPIQVELGDWDPLESPALSEKALERLPARRLQHRYNQSIMSFDNNLDTDHVRGLSKHTRNAVEPTDESQTFKKAEQVVGRPPVSDESVNDTYLRSPPQNLDPSLSSDRQARGLKRAGESGALLQRVCLATRR</sequence>
<feature type="transmembrane region" description="Helical" evidence="2">
    <location>
        <begin position="91"/>
        <end position="119"/>
    </location>
</feature>